<evidence type="ECO:0000313" key="6">
    <source>
        <dbReference type="EMBL" id="MBB5869278.1"/>
    </source>
</evidence>
<evidence type="ECO:0000256" key="4">
    <source>
        <dbReference type="ARBA" id="ARBA00022807"/>
    </source>
</evidence>
<evidence type="ECO:0000256" key="2">
    <source>
        <dbReference type="ARBA" id="ARBA00022670"/>
    </source>
</evidence>
<accession>A0A841BPH8</accession>
<keyword evidence="2" id="KW-0645">Protease</keyword>
<evidence type="ECO:0000256" key="3">
    <source>
        <dbReference type="ARBA" id="ARBA00022801"/>
    </source>
</evidence>
<feature type="domain" description="NlpC/P60" evidence="5">
    <location>
        <begin position="189"/>
        <end position="315"/>
    </location>
</feature>
<dbReference type="PANTHER" id="PTHR47053">
    <property type="entry name" value="MUREIN DD-ENDOPEPTIDASE MEPH-RELATED"/>
    <property type="match status" value="1"/>
</dbReference>
<gene>
    <name evidence="6" type="ORF">F4553_002657</name>
</gene>
<evidence type="ECO:0000259" key="5">
    <source>
        <dbReference type="PROSITE" id="PS51935"/>
    </source>
</evidence>
<comment type="caution">
    <text evidence="6">The sequence shown here is derived from an EMBL/GenBank/DDBJ whole genome shotgun (WGS) entry which is preliminary data.</text>
</comment>
<evidence type="ECO:0000256" key="1">
    <source>
        <dbReference type="ARBA" id="ARBA00007074"/>
    </source>
</evidence>
<dbReference type="InterPro" id="IPR000064">
    <property type="entry name" value="NLP_P60_dom"/>
</dbReference>
<organism evidence="6 7">
    <name type="scientific">Allocatelliglobosispora scoriae</name>
    <dbReference type="NCBI Taxonomy" id="643052"/>
    <lineage>
        <taxon>Bacteria</taxon>
        <taxon>Bacillati</taxon>
        <taxon>Actinomycetota</taxon>
        <taxon>Actinomycetes</taxon>
        <taxon>Micromonosporales</taxon>
        <taxon>Micromonosporaceae</taxon>
        <taxon>Allocatelliglobosispora</taxon>
    </lineage>
</organism>
<dbReference type="PANTHER" id="PTHR47053:SF1">
    <property type="entry name" value="MUREIN DD-ENDOPEPTIDASE MEPH-RELATED"/>
    <property type="match status" value="1"/>
</dbReference>
<dbReference type="GO" id="GO:0006508">
    <property type="term" value="P:proteolysis"/>
    <property type="evidence" value="ECO:0007669"/>
    <property type="project" value="UniProtKB-KW"/>
</dbReference>
<dbReference type="Proteomes" id="UP000587527">
    <property type="component" value="Unassembled WGS sequence"/>
</dbReference>
<evidence type="ECO:0000313" key="7">
    <source>
        <dbReference type="Proteomes" id="UP000587527"/>
    </source>
</evidence>
<dbReference type="RefSeq" id="WP_184835802.1">
    <property type="nucleotide sequence ID" value="NZ_JACHMN010000002.1"/>
</dbReference>
<name>A0A841BPH8_9ACTN</name>
<dbReference type="GO" id="GO:0008234">
    <property type="term" value="F:cysteine-type peptidase activity"/>
    <property type="evidence" value="ECO:0007669"/>
    <property type="project" value="UniProtKB-KW"/>
</dbReference>
<keyword evidence="7" id="KW-1185">Reference proteome</keyword>
<sequence length="316" mass="34705">MRATVRVAVATLWREPHDDPADVLMLGETTDIRGWCAQLPRERRMDQDSVLGQLLLGEQVVIDSERDGWAHVVVTGQPSRFDPRGYPGWLPRHQLTEASDETEDLLVAATATTLRDAPDGDLVLRGVVLGTRLRTITLPGRRHLADEGDDDRDGDGDTLGDEWWAVGVPGEVEPLWGRALDLTPVPQRQPAARDVLMTATRLRDTPYVWGGMTPFGIDCSGLVHLSWRRHGVVLPRDACDQALATTPVEFGEERPGDLYFFARPGEPVHHVGIVAAAPRNGKRVMLHASSSVGHVVIEELTGDRFADLVSAARVPL</sequence>
<dbReference type="Gene3D" id="3.90.1720.10">
    <property type="entry name" value="endopeptidase domain like (from Nostoc punctiforme)"/>
    <property type="match status" value="1"/>
</dbReference>
<dbReference type="Pfam" id="PF00877">
    <property type="entry name" value="NLPC_P60"/>
    <property type="match status" value="1"/>
</dbReference>
<reference evidence="6 7" key="1">
    <citation type="submission" date="2020-08" db="EMBL/GenBank/DDBJ databases">
        <title>Sequencing the genomes of 1000 actinobacteria strains.</title>
        <authorList>
            <person name="Klenk H.-P."/>
        </authorList>
    </citation>
    <scope>NUCLEOTIDE SEQUENCE [LARGE SCALE GENOMIC DNA]</scope>
    <source>
        <strain evidence="6 7">DSM 45362</strain>
    </source>
</reference>
<dbReference type="InterPro" id="IPR038765">
    <property type="entry name" value="Papain-like_cys_pep_sf"/>
</dbReference>
<protein>
    <recommendedName>
        <fullName evidence="5">NlpC/P60 domain-containing protein</fullName>
    </recommendedName>
</protein>
<dbReference type="SUPFAM" id="SSF54001">
    <property type="entry name" value="Cysteine proteinases"/>
    <property type="match status" value="1"/>
</dbReference>
<comment type="similarity">
    <text evidence="1">Belongs to the peptidase C40 family.</text>
</comment>
<keyword evidence="4" id="KW-0788">Thiol protease</keyword>
<keyword evidence="3" id="KW-0378">Hydrolase</keyword>
<dbReference type="Gene3D" id="2.30.30.40">
    <property type="entry name" value="SH3 Domains"/>
    <property type="match status" value="1"/>
</dbReference>
<dbReference type="InterPro" id="IPR051202">
    <property type="entry name" value="Peptidase_C40"/>
</dbReference>
<dbReference type="PROSITE" id="PS51935">
    <property type="entry name" value="NLPC_P60"/>
    <property type="match status" value="1"/>
</dbReference>
<proteinExistence type="inferred from homology"/>
<dbReference type="EMBL" id="JACHMN010000002">
    <property type="protein sequence ID" value="MBB5869278.1"/>
    <property type="molecule type" value="Genomic_DNA"/>
</dbReference>
<dbReference type="AlphaFoldDB" id="A0A841BPH8"/>